<protein>
    <recommendedName>
        <fullName evidence="3">GP-PDE domain-containing protein</fullName>
    </recommendedName>
</protein>
<name>A0A9P8LC28_9PEZI</name>
<organism evidence="4 5">
    <name type="scientific">Trichoglossum hirsutum</name>
    <dbReference type="NCBI Taxonomy" id="265104"/>
    <lineage>
        <taxon>Eukaryota</taxon>
        <taxon>Fungi</taxon>
        <taxon>Dikarya</taxon>
        <taxon>Ascomycota</taxon>
        <taxon>Pezizomycotina</taxon>
        <taxon>Geoglossomycetes</taxon>
        <taxon>Geoglossales</taxon>
        <taxon>Geoglossaceae</taxon>
        <taxon>Trichoglossum</taxon>
    </lineage>
</organism>
<keyword evidence="2" id="KW-0812">Transmembrane</keyword>
<dbReference type="InterPro" id="IPR030395">
    <property type="entry name" value="GP_PDE_dom"/>
</dbReference>
<sequence length="161" mass="18254">MDGANKSWLLDVPLVSSCSLLQKIMIGPLGHRFLRDAHAADRSVFVWTVNDTGMMRWSIRRGVDGVLTDDPKKFLDVCREFREDVFIEEDRLTVRQYLGIAGFNIMAIVFSFLFYLRHGLRDQMRGMAVVKSKLVENGNGTASGPKDGKWEEGKGEDRDGR</sequence>
<evidence type="ECO:0000256" key="1">
    <source>
        <dbReference type="SAM" id="MobiDB-lite"/>
    </source>
</evidence>
<dbReference type="Gene3D" id="3.20.20.190">
    <property type="entry name" value="Phosphatidylinositol (PI) phosphodiesterase"/>
    <property type="match status" value="1"/>
</dbReference>
<accession>A0A9P8LC28</accession>
<dbReference type="InterPro" id="IPR017946">
    <property type="entry name" value="PLC-like_Pdiesterase_TIM-brl"/>
</dbReference>
<gene>
    <name evidence="4" type="ORF">GP486_003888</name>
</gene>
<reference evidence="4" key="1">
    <citation type="submission" date="2021-03" db="EMBL/GenBank/DDBJ databases">
        <title>Comparative genomics and phylogenomic investigation of the class Geoglossomycetes provide insights into ecological specialization and systematics.</title>
        <authorList>
            <person name="Melie T."/>
            <person name="Pirro S."/>
            <person name="Miller A.N."/>
            <person name="Quandt A."/>
        </authorList>
    </citation>
    <scope>NUCLEOTIDE SEQUENCE</scope>
    <source>
        <strain evidence="4">CAQ_001_2017</strain>
    </source>
</reference>
<feature type="compositionally biased region" description="Basic and acidic residues" evidence="1">
    <location>
        <begin position="146"/>
        <end position="161"/>
    </location>
</feature>
<feature type="transmembrane region" description="Helical" evidence="2">
    <location>
        <begin position="97"/>
        <end position="116"/>
    </location>
</feature>
<evidence type="ECO:0000259" key="3">
    <source>
        <dbReference type="Pfam" id="PF03009"/>
    </source>
</evidence>
<keyword evidence="2" id="KW-0472">Membrane</keyword>
<dbReference type="Proteomes" id="UP000750711">
    <property type="component" value="Unassembled WGS sequence"/>
</dbReference>
<evidence type="ECO:0000313" key="5">
    <source>
        <dbReference type="Proteomes" id="UP000750711"/>
    </source>
</evidence>
<feature type="region of interest" description="Disordered" evidence="1">
    <location>
        <begin position="137"/>
        <end position="161"/>
    </location>
</feature>
<dbReference type="PANTHER" id="PTHR43805">
    <property type="entry name" value="GLYCEROPHOSPHORYL DIESTER PHOSPHODIESTERASE"/>
    <property type="match status" value="1"/>
</dbReference>
<evidence type="ECO:0000313" key="4">
    <source>
        <dbReference type="EMBL" id="KAH0559594.1"/>
    </source>
</evidence>
<proteinExistence type="predicted"/>
<keyword evidence="2" id="KW-1133">Transmembrane helix</keyword>
<dbReference type="SUPFAM" id="SSF51695">
    <property type="entry name" value="PLC-like phosphodiesterases"/>
    <property type="match status" value="1"/>
</dbReference>
<feature type="domain" description="GP-PDE" evidence="3">
    <location>
        <begin position="18"/>
        <end position="72"/>
    </location>
</feature>
<dbReference type="AlphaFoldDB" id="A0A9P8LC28"/>
<comment type="caution">
    <text evidence="4">The sequence shown here is derived from an EMBL/GenBank/DDBJ whole genome shotgun (WGS) entry which is preliminary data.</text>
</comment>
<dbReference type="GO" id="GO:0006629">
    <property type="term" value="P:lipid metabolic process"/>
    <property type="evidence" value="ECO:0007669"/>
    <property type="project" value="InterPro"/>
</dbReference>
<dbReference type="EMBL" id="JAGHQM010000561">
    <property type="protein sequence ID" value="KAH0559594.1"/>
    <property type="molecule type" value="Genomic_DNA"/>
</dbReference>
<dbReference type="GO" id="GO:0008081">
    <property type="term" value="F:phosphoric diester hydrolase activity"/>
    <property type="evidence" value="ECO:0007669"/>
    <property type="project" value="InterPro"/>
</dbReference>
<keyword evidence="5" id="KW-1185">Reference proteome</keyword>
<dbReference type="PANTHER" id="PTHR43805:SF1">
    <property type="entry name" value="GP-PDE DOMAIN-CONTAINING PROTEIN"/>
    <property type="match status" value="1"/>
</dbReference>
<evidence type="ECO:0000256" key="2">
    <source>
        <dbReference type="SAM" id="Phobius"/>
    </source>
</evidence>
<dbReference type="Pfam" id="PF03009">
    <property type="entry name" value="GDPD"/>
    <property type="match status" value="1"/>
</dbReference>